<evidence type="ECO:0000313" key="2">
    <source>
        <dbReference type="EMBL" id="KAF2119455.1"/>
    </source>
</evidence>
<evidence type="ECO:0008006" key="4">
    <source>
        <dbReference type="Google" id="ProtNLM"/>
    </source>
</evidence>
<dbReference type="OrthoDB" id="5419162at2759"/>
<protein>
    <recommendedName>
        <fullName evidence="4">Conidiation protein 6-domain-containing protein</fullName>
    </recommendedName>
</protein>
<reference evidence="2" key="1">
    <citation type="journal article" date="2020" name="Stud. Mycol.">
        <title>101 Dothideomycetes genomes: a test case for predicting lifestyles and emergence of pathogens.</title>
        <authorList>
            <person name="Haridas S."/>
            <person name="Albert R."/>
            <person name="Binder M."/>
            <person name="Bloem J."/>
            <person name="Labutti K."/>
            <person name="Salamov A."/>
            <person name="Andreopoulos B."/>
            <person name="Baker S."/>
            <person name="Barry K."/>
            <person name="Bills G."/>
            <person name="Bluhm B."/>
            <person name="Cannon C."/>
            <person name="Castanera R."/>
            <person name="Culley D."/>
            <person name="Daum C."/>
            <person name="Ezra D."/>
            <person name="Gonzalez J."/>
            <person name="Henrissat B."/>
            <person name="Kuo A."/>
            <person name="Liang C."/>
            <person name="Lipzen A."/>
            <person name="Lutzoni F."/>
            <person name="Magnuson J."/>
            <person name="Mondo S."/>
            <person name="Nolan M."/>
            <person name="Ohm R."/>
            <person name="Pangilinan J."/>
            <person name="Park H.-J."/>
            <person name="Ramirez L."/>
            <person name="Alfaro M."/>
            <person name="Sun H."/>
            <person name="Tritt A."/>
            <person name="Yoshinaga Y."/>
            <person name="Zwiers L.-H."/>
            <person name="Turgeon B."/>
            <person name="Goodwin S."/>
            <person name="Spatafora J."/>
            <person name="Crous P."/>
            <person name="Grigoriev I."/>
        </authorList>
    </citation>
    <scope>NUCLEOTIDE SEQUENCE</scope>
    <source>
        <strain evidence="2">CBS 627.86</strain>
    </source>
</reference>
<dbReference type="Pfam" id="PF10346">
    <property type="entry name" value="Con-6"/>
    <property type="match status" value="1"/>
</dbReference>
<keyword evidence="3" id="KW-1185">Reference proteome</keyword>
<evidence type="ECO:0000256" key="1">
    <source>
        <dbReference type="SAM" id="MobiDB-lite"/>
    </source>
</evidence>
<feature type="compositionally biased region" description="Polar residues" evidence="1">
    <location>
        <begin position="25"/>
        <end position="40"/>
    </location>
</feature>
<dbReference type="InterPro" id="IPR018824">
    <property type="entry name" value="Conidiation-specific_6"/>
</dbReference>
<evidence type="ECO:0000313" key="3">
    <source>
        <dbReference type="Proteomes" id="UP000799770"/>
    </source>
</evidence>
<dbReference type="EMBL" id="ML977315">
    <property type="protein sequence ID" value="KAF2119455.1"/>
    <property type="molecule type" value="Genomic_DNA"/>
</dbReference>
<accession>A0A6A5ZJJ8</accession>
<gene>
    <name evidence="2" type="ORF">BDV96DRAFT_684048</name>
</gene>
<name>A0A6A5ZJJ8_9PLEO</name>
<feature type="region of interest" description="Disordered" evidence="1">
    <location>
        <begin position="1"/>
        <end position="76"/>
    </location>
</feature>
<dbReference type="AlphaFoldDB" id="A0A6A5ZJJ8"/>
<sequence length="76" mass="8347">MASQRDIDGRDPMHDIHDTPDNRSHQAQSHKANLSNPNTSEKSKKRSAEALQSLGGEDAFYSKDEAEKKADGVAPK</sequence>
<proteinExistence type="predicted"/>
<organism evidence="2 3">
    <name type="scientific">Lophiotrema nucula</name>
    <dbReference type="NCBI Taxonomy" id="690887"/>
    <lineage>
        <taxon>Eukaryota</taxon>
        <taxon>Fungi</taxon>
        <taxon>Dikarya</taxon>
        <taxon>Ascomycota</taxon>
        <taxon>Pezizomycotina</taxon>
        <taxon>Dothideomycetes</taxon>
        <taxon>Pleosporomycetidae</taxon>
        <taxon>Pleosporales</taxon>
        <taxon>Lophiotremataceae</taxon>
        <taxon>Lophiotrema</taxon>
    </lineage>
</organism>
<dbReference type="Proteomes" id="UP000799770">
    <property type="component" value="Unassembled WGS sequence"/>
</dbReference>
<feature type="compositionally biased region" description="Basic and acidic residues" evidence="1">
    <location>
        <begin position="1"/>
        <end position="24"/>
    </location>
</feature>
<feature type="compositionally biased region" description="Basic and acidic residues" evidence="1">
    <location>
        <begin position="60"/>
        <end position="76"/>
    </location>
</feature>